<reference evidence="1 2" key="1">
    <citation type="journal article" date="2016" name="Nat. Commun.">
        <title>Thousands of microbial genomes shed light on interconnected biogeochemical processes in an aquifer system.</title>
        <authorList>
            <person name="Anantharaman K."/>
            <person name="Brown C.T."/>
            <person name="Hug L.A."/>
            <person name="Sharon I."/>
            <person name="Castelle C.J."/>
            <person name="Probst A.J."/>
            <person name="Thomas B.C."/>
            <person name="Singh A."/>
            <person name="Wilkins M.J."/>
            <person name="Karaoz U."/>
            <person name="Brodie E.L."/>
            <person name="Williams K.H."/>
            <person name="Hubbard S.S."/>
            <person name="Banfield J.F."/>
        </authorList>
    </citation>
    <scope>NUCLEOTIDE SEQUENCE [LARGE SCALE GENOMIC DNA]</scope>
</reference>
<dbReference type="AlphaFoldDB" id="A0A1G2SJ19"/>
<protein>
    <submittedName>
        <fullName evidence="1">Uncharacterized protein</fullName>
    </submittedName>
</protein>
<dbReference type="EMBL" id="MHUZ01000032">
    <property type="protein sequence ID" value="OHA85006.1"/>
    <property type="molecule type" value="Genomic_DNA"/>
</dbReference>
<name>A0A1G2SJ19_9BACT</name>
<organism evidence="1 2">
    <name type="scientific">Candidatus Yonathbacteria bacterium RIFOXYD1_FULL_52_36</name>
    <dbReference type="NCBI Taxonomy" id="1802730"/>
    <lineage>
        <taxon>Bacteria</taxon>
        <taxon>Candidatus Yonathiibacteriota</taxon>
    </lineage>
</organism>
<evidence type="ECO:0000313" key="2">
    <source>
        <dbReference type="Proteomes" id="UP000178168"/>
    </source>
</evidence>
<accession>A0A1G2SJ19</accession>
<gene>
    <name evidence="1" type="ORF">A2591_02185</name>
</gene>
<sequence>MKTYDIVHGPATPEIYSLGFDGKCIQFFVDLATWNDIGSRLKQTGRRLDYVTTSRTLDGSLAINVPVIPSIVWENGPWIELREYARTISTLERILGTLIYESRDAPDTGEPYQLFHVNTYVGKPAGKRHGQWHGGGIDLSVAHSARTHLEVHGGSIAWEEVLKSMQTHHAATFPSVAEEYRYGPASFKARVRERGLLHLHTIGNGVCLGANSDSFSDDEGCYLSGHNVDTVAQQFNLLVGIASVWQAVHKGMYP</sequence>
<dbReference type="Proteomes" id="UP000178168">
    <property type="component" value="Unassembled WGS sequence"/>
</dbReference>
<evidence type="ECO:0000313" key="1">
    <source>
        <dbReference type="EMBL" id="OHA85006.1"/>
    </source>
</evidence>
<comment type="caution">
    <text evidence="1">The sequence shown here is derived from an EMBL/GenBank/DDBJ whole genome shotgun (WGS) entry which is preliminary data.</text>
</comment>
<proteinExistence type="predicted"/>